<protein>
    <recommendedName>
        <fullName evidence="4">ShKT domain-containing protein</fullName>
    </recommendedName>
</protein>
<dbReference type="RefSeq" id="XP_013426799.1">
    <property type="nucleotide sequence ID" value="XM_013571345.1"/>
</dbReference>
<keyword evidence="3" id="KW-1185">Reference proteome</keyword>
<gene>
    <name evidence="2" type="ORF">M436DRAFT_82516</name>
</gene>
<evidence type="ECO:0000313" key="3">
    <source>
        <dbReference type="Proteomes" id="UP000027730"/>
    </source>
</evidence>
<keyword evidence="1" id="KW-0732">Signal</keyword>
<feature type="signal peptide" evidence="1">
    <location>
        <begin position="1"/>
        <end position="23"/>
    </location>
</feature>
<organism evidence="2 3">
    <name type="scientific">Aureobasidium namibiae CBS 147.97</name>
    <dbReference type="NCBI Taxonomy" id="1043004"/>
    <lineage>
        <taxon>Eukaryota</taxon>
        <taxon>Fungi</taxon>
        <taxon>Dikarya</taxon>
        <taxon>Ascomycota</taxon>
        <taxon>Pezizomycotina</taxon>
        <taxon>Dothideomycetes</taxon>
        <taxon>Dothideomycetidae</taxon>
        <taxon>Dothideales</taxon>
        <taxon>Saccotheciaceae</taxon>
        <taxon>Aureobasidium</taxon>
    </lineage>
</organism>
<reference evidence="2 3" key="1">
    <citation type="journal article" date="2014" name="BMC Genomics">
        <title>Genome sequencing of four Aureobasidium pullulans varieties: biotechnological potential, stress tolerance, and description of new species.</title>
        <authorList>
            <person name="Gostin Ar C."/>
            <person name="Ohm R.A."/>
            <person name="Kogej T."/>
            <person name="Sonjak S."/>
            <person name="Turk M."/>
            <person name="Zajc J."/>
            <person name="Zalar P."/>
            <person name="Grube M."/>
            <person name="Sun H."/>
            <person name="Han J."/>
            <person name="Sharma A."/>
            <person name="Chiniquy J."/>
            <person name="Ngan C.Y."/>
            <person name="Lipzen A."/>
            <person name="Barry K."/>
            <person name="Grigoriev I.V."/>
            <person name="Gunde-Cimerman N."/>
        </authorList>
    </citation>
    <scope>NUCLEOTIDE SEQUENCE [LARGE SCALE GENOMIC DNA]</scope>
    <source>
        <strain evidence="2 3">CBS 147.97</strain>
    </source>
</reference>
<feature type="chain" id="PRO_5001702142" description="ShKT domain-containing protein" evidence="1">
    <location>
        <begin position="24"/>
        <end position="134"/>
    </location>
</feature>
<name>A0A074XCP8_9PEZI</name>
<dbReference type="EMBL" id="KL584711">
    <property type="protein sequence ID" value="KEQ72406.1"/>
    <property type="molecule type" value="Genomic_DNA"/>
</dbReference>
<dbReference type="AlphaFoldDB" id="A0A074XCP8"/>
<proteinExistence type="predicted"/>
<evidence type="ECO:0008006" key="4">
    <source>
        <dbReference type="Google" id="ProtNLM"/>
    </source>
</evidence>
<dbReference type="Proteomes" id="UP000027730">
    <property type="component" value="Unassembled WGS sequence"/>
</dbReference>
<accession>A0A074XCP8</accession>
<dbReference type="HOGENOM" id="CLU_1895761_0_0_1"/>
<dbReference type="GeneID" id="25417005"/>
<evidence type="ECO:0000256" key="1">
    <source>
        <dbReference type="SAM" id="SignalP"/>
    </source>
</evidence>
<sequence>MRTFGLLHLLLATLSILVVLISASPVEIPPPPPPTDVLNSTTTLPTPVVPFIFNPDFVSLERRGPPEKDIWVGCDRVDVGKHNCPLMKKACFMFFEYNYAPGSIGRAKYKDLCKRWICAQTYGDCSPNSCNWCP</sequence>
<evidence type="ECO:0000313" key="2">
    <source>
        <dbReference type="EMBL" id="KEQ72406.1"/>
    </source>
</evidence>